<dbReference type="InterPro" id="IPR000515">
    <property type="entry name" value="MetI-like"/>
</dbReference>
<dbReference type="CDD" id="cd06261">
    <property type="entry name" value="TM_PBP2"/>
    <property type="match status" value="1"/>
</dbReference>
<evidence type="ECO:0000256" key="6">
    <source>
        <dbReference type="ARBA" id="ARBA00023136"/>
    </source>
</evidence>
<dbReference type="EMBL" id="BAAATJ010000012">
    <property type="protein sequence ID" value="GAA2400702.1"/>
    <property type="molecule type" value="Genomic_DNA"/>
</dbReference>
<name>A0ABN3IE30_9ACTN</name>
<reference evidence="10 11" key="1">
    <citation type="journal article" date="2019" name="Int. J. Syst. Evol. Microbiol.">
        <title>The Global Catalogue of Microorganisms (GCM) 10K type strain sequencing project: providing services to taxonomists for standard genome sequencing and annotation.</title>
        <authorList>
            <consortium name="The Broad Institute Genomics Platform"/>
            <consortium name="The Broad Institute Genome Sequencing Center for Infectious Disease"/>
            <person name="Wu L."/>
            <person name="Ma J."/>
        </authorList>
    </citation>
    <scope>NUCLEOTIDE SEQUENCE [LARGE SCALE GENOMIC DNA]</scope>
    <source>
        <strain evidence="10 11">JCM 6921</strain>
    </source>
</reference>
<keyword evidence="5 7" id="KW-1133">Transmembrane helix</keyword>
<dbReference type="Gene3D" id="1.10.3720.10">
    <property type="entry name" value="MetI-like"/>
    <property type="match status" value="1"/>
</dbReference>
<evidence type="ECO:0000256" key="3">
    <source>
        <dbReference type="ARBA" id="ARBA00022475"/>
    </source>
</evidence>
<dbReference type="PANTHER" id="PTHR43227">
    <property type="entry name" value="BLL4140 PROTEIN"/>
    <property type="match status" value="1"/>
</dbReference>
<feature type="domain" description="ABC transmembrane type-1" evidence="9">
    <location>
        <begin position="117"/>
        <end position="333"/>
    </location>
</feature>
<evidence type="ECO:0000256" key="4">
    <source>
        <dbReference type="ARBA" id="ARBA00022692"/>
    </source>
</evidence>
<proteinExistence type="inferred from homology"/>
<keyword evidence="11" id="KW-1185">Reference proteome</keyword>
<keyword evidence="6 7" id="KW-0472">Membrane</keyword>
<evidence type="ECO:0000256" key="1">
    <source>
        <dbReference type="ARBA" id="ARBA00004651"/>
    </source>
</evidence>
<organism evidence="10 11">
    <name type="scientific">Streptomyces glaucosporus</name>
    <dbReference type="NCBI Taxonomy" id="284044"/>
    <lineage>
        <taxon>Bacteria</taxon>
        <taxon>Bacillati</taxon>
        <taxon>Actinomycetota</taxon>
        <taxon>Actinomycetes</taxon>
        <taxon>Kitasatosporales</taxon>
        <taxon>Streptomycetaceae</taxon>
        <taxon>Streptomyces</taxon>
    </lineage>
</organism>
<evidence type="ECO:0000259" key="9">
    <source>
        <dbReference type="PROSITE" id="PS50928"/>
    </source>
</evidence>
<dbReference type="Pfam" id="PF00528">
    <property type="entry name" value="BPD_transp_1"/>
    <property type="match status" value="1"/>
</dbReference>
<sequence length="344" mass="37576">MTVHAREAAPAAGELPGDAARDTGGADGVLPPGAPEPKTTGQGERGGRPRSSGWLPYALTAPAALSLLVLLGYPLIRNLVLSFQQLGRIEMISRATVWTGLDNYAELLEDEAFWTVVVRTFVFTVVNVVLIMGLGTLVGLLLNALGKRMRLVLSLALVMAWAMPVVASATVFRWLFDTQFGVVNWAMRALGLSDQEHHSWFDTGFSTLSIVTLMIVWASVPFVALNLYAGLTTISGELYEAARVDGASNWRIFRSVVFPMLRPFFLITTFLEIIWVFKAFAQIVALNNGGPDRGSETLPVFAYIEGMAQMNFGLAAAASVLTILILLVAMSFYFRLILKQEEEQ</sequence>
<dbReference type="PROSITE" id="PS50928">
    <property type="entry name" value="ABC_TM1"/>
    <property type="match status" value="1"/>
</dbReference>
<keyword evidence="2 7" id="KW-0813">Transport</keyword>
<evidence type="ECO:0000256" key="8">
    <source>
        <dbReference type="SAM" id="MobiDB-lite"/>
    </source>
</evidence>
<feature type="transmembrane region" description="Helical" evidence="7">
    <location>
        <begin position="208"/>
        <end position="229"/>
    </location>
</feature>
<comment type="caution">
    <text evidence="10">The sequence shown here is derived from an EMBL/GenBank/DDBJ whole genome shotgun (WGS) entry which is preliminary data.</text>
</comment>
<gene>
    <name evidence="10" type="ORF">GCM10010420_29320</name>
</gene>
<feature type="region of interest" description="Disordered" evidence="8">
    <location>
        <begin position="1"/>
        <end position="49"/>
    </location>
</feature>
<dbReference type="InterPro" id="IPR035906">
    <property type="entry name" value="MetI-like_sf"/>
</dbReference>
<evidence type="ECO:0000256" key="7">
    <source>
        <dbReference type="RuleBase" id="RU363032"/>
    </source>
</evidence>
<protein>
    <submittedName>
        <fullName evidence="10">Sugar ABC transporter permease</fullName>
    </submittedName>
</protein>
<comment type="similarity">
    <text evidence="7">Belongs to the binding-protein-dependent transport system permease family.</text>
</comment>
<feature type="transmembrane region" description="Helical" evidence="7">
    <location>
        <begin position="264"/>
        <end position="285"/>
    </location>
</feature>
<evidence type="ECO:0000313" key="11">
    <source>
        <dbReference type="Proteomes" id="UP001500058"/>
    </source>
</evidence>
<comment type="subcellular location">
    <subcellularLocation>
        <location evidence="1 7">Cell membrane</location>
        <topology evidence="1 7">Multi-pass membrane protein</topology>
    </subcellularLocation>
</comment>
<evidence type="ECO:0000313" key="10">
    <source>
        <dbReference type="EMBL" id="GAA2400702.1"/>
    </source>
</evidence>
<evidence type="ECO:0000256" key="2">
    <source>
        <dbReference type="ARBA" id="ARBA00022448"/>
    </source>
</evidence>
<dbReference type="PANTHER" id="PTHR43227:SF8">
    <property type="entry name" value="DIACETYLCHITOBIOSE UPTAKE SYSTEM PERMEASE PROTEIN DASB"/>
    <property type="match status" value="1"/>
</dbReference>
<evidence type="ECO:0000256" key="5">
    <source>
        <dbReference type="ARBA" id="ARBA00022989"/>
    </source>
</evidence>
<feature type="transmembrane region" description="Helical" evidence="7">
    <location>
        <begin position="152"/>
        <end position="176"/>
    </location>
</feature>
<feature type="transmembrane region" description="Helical" evidence="7">
    <location>
        <begin position="312"/>
        <end position="334"/>
    </location>
</feature>
<keyword evidence="3" id="KW-1003">Cell membrane</keyword>
<dbReference type="Proteomes" id="UP001500058">
    <property type="component" value="Unassembled WGS sequence"/>
</dbReference>
<feature type="transmembrane region" description="Helical" evidence="7">
    <location>
        <begin position="121"/>
        <end position="145"/>
    </location>
</feature>
<dbReference type="RefSeq" id="WP_344631442.1">
    <property type="nucleotide sequence ID" value="NZ_BAAATJ010000012.1"/>
</dbReference>
<keyword evidence="4 7" id="KW-0812">Transmembrane</keyword>
<dbReference type="SUPFAM" id="SSF161098">
    <property type="entry name" value="MetI-like"/>
    <property type="match status" value="1"/>
</dbReference>
<feature type="transmembrane region" description="Helical" evidence="7">
    <location>
        <begin position="54"/>
        <end position="76"/>
    </location>
</feature>
<dbReference type="InterPro" id="IPR050809">
    <property type="entry name" value="UgpAE/MalFG_permease"/>
</dbReference>
<accession>A0ABN3IE30</accession>